<evidence type="ECO:0000256" key="5">
    <source>
        <dbReference type="ARBA" id="ARBA00022692"/>
    </source>
</evidence>
<feature type="transmembrane region" description="Helical" evidence="11">
    <location>
        <begin position="223"/>
        <end position="244"/>
    </location>
</feature>
<dbReference type="PANTHER" id="PTHR14076">
    <property type="entry name" value="RECEPTOR ACTIVITY MODIFYING PROTEIN RAMP"/>
    <property type="match status" value="1"/>
</dbReference>
<sequence>MVSSNLCVLFLIVPFVVLVSGEHVISNETLTDAETAERYHNYSTIAPEVSVNVSLLFDDTLPTKASRGDSDVTMEINATQEGKEASHNLPHSSSSYMIIQINETLLLNGTLEANMTREDDESFQDQEKTHSHWHCNSNALEYYINACAEVFQNQMFAIAKERWCDWEEVINPYNALSVCVEYVAGELRCYYPNQQTQAFFLDTHEDYFRSCTEEEEEDAPHGLVVALTLLPVSLIPVLVSVVVWKNKDRD</sequence>
<evidence type="ECO:0000256" key="2">
    <source>
        <dbReference type="ARBA" id="ARBA00007087"/>
    </source>
</evidence>
<evidence type="ECO:0000256" key="9">
    <source>
        <dbReference type="ARBA" id="ARBA00023157"/>
    </source>
</evidence>
<keyword evidence="4" id="KW-1003">Cell membrane</keyword>
<dbReference type="GO" id="GO:0005886">
    <property type="term" value="C:plasma membrane"/>
    <property type="evidence" value="ECO:0007669"/>
    <property type="project" value="UniProtKB-SubCell"/>
</dbReference>
<evidence type="ECO:0000256" key="6">
    <source>
        <dbReference type="ARBA" id="ARBA00022729"/>
    </source>
</evidence>
<keyword evidence="3" id="KW-0813">Transport</keyword>
<keyword evidence="14" id="KW-1185">Reference proteome</keyword>
<gene>
    <name evidence="13" type="ORF">ACEWY4_025994</name>
</gene>
<evidence type="ECO:0000256" key="7">
    <source>
        <dbReference type="ARBA" id="ARBA00022989"/>
    </source>
</evidence>
<evidence type="ECO:0000313" key="13">
    <source>
        <dbReference type="EMBL" id="KAL2078309.1"/>
    </source>
</evidence>
<dbReference type="AlphaFoldDB" id="A0ABD1IUJ3"/>
<dbReference type="Proteomes" id="UP001591681">
    <property type="component" value="Unassembled WGS sequence"/>
</dbReference>
<keyword evidence="6 12" id="KW-0732">Signal</keyword>
<evidence type="ECO:0000256" key="1">
    <source>
        <dbReference type="ARBA" id="ARBA00004251"/>
    </source>
</evidence>
<keyword evidence="9" id="KW-1015">Disulfide bond</keyword>
<reference evidence="13 14" key="1">
    <citation type="submission" date="2024-09" db="EMBL/GenBank/DDBJ databases">
        <title>A chromosome-level genome assembly of Gray's grenadier anchovy, Coilia grayii.</title>
        <authorList>
            <person name="Fu Z."/>
        </authorList>
    </citation>
    <scope>NUCLEOTIDE SEQUENCE [LARGE SCALE GENOMIC DNA]</scope>
    <source>
        <strain evidence="13">G4</strain>
        <tissue evidence="13">Muscle</tissue>
    </source>
</reference>
<dbReference type="PANTHER" id="PTHR14076:SF9">
    <property type="entry name" value="RECEPTOR ACTIVITY-MODIFYING PROTEIN 2"/>
    <property type="match status" value="1"/>
</dbReference>
<evidence type="ECO:0000256" key="11">
    <source>
        <dbReference type="SAM" id="Phobius"/>
    </source>
</evidence>
<keyword evidence="8 11" id="KW-0472">Membrane</keyword>
<comment type="caution">
    <text evidence="13">The sequence shown here is derived from an EMBL/GenBank/DDBJ whole genome shotgun (WGS) entry which is preliminary data.</text>
</comment>
<proteinExistence type="inferred from homology"/>
<dbReference type="InterPro" id="IPR006985">
    <property type="entry name" value="RAMP"/>
</dbReference>
<keyword evidence="10" id="KW-0675">Receptor</keyword>
<dbReference type="EMBL" id="JBHFQA010000023">
    <property type="protein sequence ID" value="KAL2078309.1"/>
    <property type="molecule type" value="Genomic_DNA"/>
</dbReference>
<keyword evidence="7 11" id="KW-1133">Transmembrane helix</keyword>
<evidence type="ECO:0000256" key="4">
    <source>
        <dbReference type="ARBA" id="ARBA00022475"/>
    </source>
</evidence>
<evidence type="ECO:0008006" key="15">
    <source>
        <dbReference type="Google" id="ProtNLM"/>
    </source>
</evidence>
<evidence type="ECO:0000256" key="12">
    <source>
        <dbReference type="SAM" id="SignalP"/>
    </source>
</evidence>
<dbReference type="InterPro" id="IPR038126">
    <property type="entry name" value="RAMP_sf"/>
</dbReference>
<evidence type="ECO:0000256" key="10">
    <source>
        <dbReference type="ARBA" id="ARBA00023170"/>
    </source>
</evidence>
<feature type="chain" id="PRO_5044851537" description="Receptor activity-modifying protein 1" evidence="12">
    <location>
        <begin position="22"/>
        <end position="250"/>
    </location>
</feature>
<comment type="similarity">
    <text evidence="2">Belongs to the RAMP family.</text>
</comment>
<evidence type="ECO:0000313" key="14">
    <source>
        <dbReference type="Proteomes" id="UP001591681"/>
    </source>
</evidence>
<evidence type="ECO:0000256" key="3">
    <source>
        <dbReference type="ARBA" id="ARBA00022448"/>
    </source>
</evidence>
<accession>A0ABD1IUJ3</accession>
<dbReference type="Gene3D" id="1.10.150.510">
    <property type="entry name" value="Receptor activity modifying family"/>
    <property type="match status" value="1"/>
</dbReference>
<keyword evidence="5 11" id="KW-0812">Transmembrane</keyword>
<name>A0ABD1IUJ3_9TELE</name>
<protein>
    <recommendedName>
        <fullName evidence="15">Receptor activity-modifying protein 1</fullName>
    </recommendedName>
</protein>
<evidence type="ECO:0000256" key="8">
    <source>
        <dbReference type="ARBA" id="ARBA00023136"/>
    </source>
</evidence>
<organism evidence="13 14">
    <name type="scientific">Coilia grayii</name>
    <name type="common">Gray's grenadier anchovy</name>
    <dbReference type="NCBI Taxonomy" id="363190"/>
    <lineage>
        <taxon>Eukaryota</taxon>
        <taxon>Metazoa</taxon>
        <taxon>Chordata</taxon>
        <taxon>Craniata</taxon>
        <taxon>Vertebrata</taxon>
        <taxon>Euteleostomi</taxon>
        <taxon>Actinopterygii</taxon>
        <taxon>Neopterygii</taxon>
        <taxon>Teleostei</taxon>
        <taxon>Clupei</taxon>
        <taxon>Clupeiformes</taxon>
        <taxon>Clupeoidei</taxon>
        <taxon>Engraulidae</taxon>
        <taxon>Coilinae</taxon>
        <taxon>Coilia</taxon>
    </lineage>
</organism>
<comment type="subcellular location">
    <subcellularLocation>
        <location evidence="1">Cell membrane</location>
        <topology evidence="1">Single-pass type I membrane protein</topology>
    </subcellularLocation>
</comment>
<dbReference type="Pfam" id="PF04901">
    <property type="entry name" value="RAMP"/>
    <property type="match status" value="1"/>
</dbReference>
<feature type="signal peptide" evidence="12">
    <location>
        <begin position="1"/>
        <end position="21"/>
    </location>
</feature>